<dbReference type="PANTHER" id="PTHR43356:SF2">
    <property type="entry name" value="PHOSPHATE ACETYLTRANSFERASE"/>
    <property type="match status" value="1"/>
</dbReference>
<dbReference type="Pfam" id="PF01515">
    <property type="entry name" value="PTA_PTB"/>
    <property type="match status" value="1"/>
</dbReference>
<dbReference type="eggNOG" id="COG3426">
    <property type="taxonomic scope" value="Bacteria"/>
</dbReference>
<evidence type="ECO:0000313" key="4">
    <source>
        <dbReference type="EMBL" id="AFM25213.1"/>
    </source>
</evidence>
<sequence length="909" mass="99945">MEANNDVVQIINGMKDALTNSGLYSRSVFDPNAPKEEDQIPKLQSAIQSAAPIHEELKKMAEFIRTAVIDPVHKIDSNGRTAQDFDPLNDFLKKLVAASENFGKEVELVPLYGDLLSLYILALYRSGGPGKKSPIINMIINNIVRRKAIETDHGKLRAGMDGLKNKICVAIIAKRYAVYVLATRGFEVLFRSEIEFRLFGTSPEALALQITNLFLKQGIKLADITDIVCGGGDIGTLPDGTYVLSEKVRDESWKRLHNSSLNRGALVAWELRQLLRHQGRGEGINASLCSPLSFSTLDFHAVSSLFKEDSRELRQSLKGYVKVTPLKSLAALLSEIQDINPENFNLLVMTLDELFASVARKIGPRIVRELAAQEANKTLISFDFGKIVDWLRQENFVIPPNFRLTAREIGTGVKEICEILMIIESGKVSAALERSLNHVVDSYARQVAMVLEMAAAGDPSERPNFIVISSMMALDPYFQKLFQKIRERIDSPFTPIMCLDSLEHDYLVANHLFEMYLNPAKGDRRLHYSVEEKSMKQALQVLGASGGGLETFSFSRLLDEVSGDISDGKLSQVNIVLVGADNEDALLAVSNAKDYGLLNRIALIGDPEEIMNAIQRSKASLLPNQDPRVEIIPINPLIVGFEQKQKAMAEVFHDFLEKSRDYVVMKGSVDTPGLLKEALSIYKNEEPVDGVKPKKKMASHTALFVLPDGRFFALSDAAVNPGFRNVDQLLNTVGNQLNVVRPVVSKDQMLKVAIITAVEKETAAIPSTLLAAEAEQRSKELEELYGPMVLEGPLSFDLATDPEVALEKNYHGQIMGDANCLVATDINTANVLYKLLSKTMGSLGLLVDSGGIITAGPGTVPIILTSRGDTSQTKFNSILLALAYSSTLKSEKTQEKQTGKLKVVAGSSR</sequence>
<organism evidence="4 5">
    <name type="scientific">Desulfomonile tiedjei (strain ATCC 49306 / DSM 6799 / DCB-1)</name>
    <dbReference type="NCBI Taxonomy" id="706587"/>
    <lineage>
        <taxon>Bacteria</taxon>
        <taxon>Pseudomonadati</taxon>
        <taxon>Thermodesulfobacteriota</taxon>
        <taxon>Desulfomonilia</taxon>
        <taxon>Desulfomonilales</taxon>
        <taxon>Desulfomonilaceae</taxon>
        <taxon>Desulfomonile</taxon>
    </lineage>
</organism>
<dbReference type="STRING" id="706587.Desti_2533"/>
<gene>
    <name evidence="4" type="ordered locus">Desti_2533</name>
</gene>
<protein>
    <submittedName>
        <fullName evidence="4">Phosphotransacetylase</fullName>
    </submittedName>
</protein>
<dbReference type="RefSeq" id="WP_014810355.1">
    <property type="nucleotide sequence ID" value="NC_018025.1"/>
</dbReference>
<dbReference type="SUPFAM" id="SSF53659">
    <property type="entry name" value="Isocitrate/Isopropylmalate dehydrogenase-like"/>
    <property type="match status" value="1"/>
</dbReference>
<proteinExistence type="predicted"/>
<dbReference type="OrthoDB" id="9771859at2"/>
<keyword evidence="2" id="KW-0012">Acyltransferase</keyword>
<dbReference type="HOGENOM" id="CLU_319522_0_0_7"/>
<accession>I4C6M2</accession>
<evidence type="ECO:0000259" key="3">
    <source>
        <dbReference type="Pfam" id="PF01515"/>
    </source>
</evidence>
<dbReference type="InterPro" id="IPR002505">
    <property type="entry name" value="PTA_PTB"/>
</dbReference>
<evidence type="ECO:0000256" key="1">
    <source>
        <dbReference type="ARBA" id="ARBA00022679"/>
    </source>
</evidence>
<feature type="domain" description="Phosphate acetyl/butaryl transferase" evidence="3">
    <location>
        <begin position="572"/>
        <end position="881"/>
    </location>
</feature>
<keyword evidence="5" id="KW-1185">Reference proteome</keyword>
<dbReference type="EMBL" id="CP003360">
    <property type="protein sequence ID" value="AFM25213.1"/>
    <property type="molecule type" value="Genomic_DNA"/>
</dbReference>
<dbReference type="eggNOG" id="COG0280">
    <property type="taxonomic scope" value="Bacteria"/>
</dbReference>
<keyword evidence="1" id="KW-0808">Transferase</keyword>
<dbReference type="Proteomes" id="UP000006055">
    <property type="component" value="Chromosome"/>
</dbReference>
<reference evidence="5" key="1">
    <citation type="submission" date="2012-06" db="EMBL/GenBank/DDBJ databases">
        <title>Complete sequence of chromosome of Desulfomonile tiedjei DSM 6799.</title>
        <authorList>
            <person name="Lucas S."/>
            <person name="Copeland A."/>
            <person name="Lapidus A."/>
            <person name="Glavina del Rio T."/>
            <person name="Dalin E."/>
            <person name="Tice H."/>
            <person name="Bruce D."/>
            <person name="Goodwin L."/>
            <person name="Pitluck S."/>
            <person name="Peters L."/>
            <person name="Ovchinnikova G."/>
            <person name="Zeytun A."/>
            <person name="Lu M."/>
            <person name="Kyrpides N."/>
            <person name="Mavromatis K."/>
            <person name="Ivanova N."/>
            <person name="Brettin T."/>
            <person name="Detter J.C."/>
            <person name="Han C."/>
            <person name="Larimer F."/>
            <person name="Land M."/>
            <person name="Hauser L."/>
            <person name="Markowitz V."/>
            <person name="Cheng J.-F."/>
            <person name="Hugenholtz P."/>
            <person name="Woyke T."/>
            <person name="Wu D."/>
            <person name="Spring S."/>
            <person name="Schroeder M."/>
            <person name="Brambilla E."/>
            <person name="Klenk H.-P."/>
            <person name="Eisen J.A."/>
        </authorList>
    </citation>
    <scope>NUCLEOTIDE SEQUENCE [LARGE SCALE GENOMIC DNA]</scope>
    <source>
        <strain evidence="5">ATCC 49306 / DSM 6799 / DCB-1</strain>
    </source>
</reference>
<name>I4C6M2_DESTA</name>
<dbReference type="PANTHER" id="PTHR43356">
    <property type="entry name" value="PHOSPHATE ACETYLTRANSFERASE"/>
    <property type="match status" value="1"/>
</dbReference>
<dbReference type="AlphaFoldDB" id="I4C6M2"/>
<dbReference type="GO" id="GO:0016746">
    <property type="term" value="F:acyltransferase activity"/>
    <property type="evidence" value="ECO:0007669"/>
    <property type="project" value="UniProtKB-KW"/>
</dbReference>
<dbReference type="Gene3D" id="3.40.718.10">
    <property type="entry name" value="Isopropylmalate Dehydrogenase"/>
    <property type="match status" value="1"/>
</dbReference>
<evidence type="ECO:0000313" key="5">
    <source>
        <dbReference type="Proteomes" id="UP000006055"/>
    </source>
</evidence>
<evidence type="ECO:0000256" key="2">
    <source>
        <dbReference type="ARBA" id="ARBA00023315"/>
    </source>
</evidence>
<dbReference type="InterPro" id="IPR050500">
    <property type="entry name" value="Phos_Acetyltrans/Butyryltrans"/>
</dbReference>
<dbReference type="KEGG" id="dti:Desti_2533"/>